<organism evidence="2 3">
    <name type="scientific">Flavonifractor plautii</name>
    <name type="common">Fusobacterium plautii</name>
    <dbReference type="NCBI Taxonomy" id="292800"/>
    <lineage>
        <taxon>Bacteria</taxon>
        <taxon>Bacillati</taxon>
        <taxon>Bacillota</taxon>
        <taxon>Clostridia</taxon>
        <taxon>Eubacteriales</taxon>
        <taxon>Oscillospiraceae</taxon>
        <taxon>Flavonifractor</taxon>
    </lineage>
</organism>
<accession>A0A6I2QYH3</accession>
<feature type="domain" description="DUF6273" evidence="1">
    <location>
        <begin position="124"/>
        <end position="265"/>
    </location>
</feature>
<dbReference type="Pfam" id="PF19789">
    <property type="entry name" value="DUF6273"/>
    <property type="match status" value="1"/>
</dbReference>
<dbReference type="InterPro" id="IPR046240">
    <property type="entry name" value="DUF6273"/>
</dbReference>
<gene>
    <name evidence="2" type="ORF">GKE97_05035</name>
</gene>
<name>A0A6I2QYH3_FLAPL</name>
<protein>
    <recommendedName>
        <fullName evidence="1">DUF6273 domain-containing protein</fullName>
    </recommendedName>
</protein>
<evidence type="ECO:0000313" key="2">
    <source>
        <dbReference type="EMBL" id="MSB18881.1"/>
    </source>
</evidence>
<dbReference type="AlphaFoldDB" id="A0A6I2QYH3"/>
<evidence type="ECO:0000313" key="3">
    <source>
        <dbReference type="Proteomes" id="UP000434475"/>
    </source>
</evidence>
<proteinExistence type="predicted"/>
<evidence type="ECO:0000259" key="1">
    <source>
        <dbReference type="Pfam" id="PF19789"/>
    </source>
</evidence>
<dbReference type="RefSeq" id="WP_172697321.1">
    <property type="nucleotide sequence ID" value="NZ_WKPR01000004.1"/>
</dbReference>
<sequence>MDKNVFSQLAAEFDRMERTITYQKEVISTMQKTPTCPCCKVPADGRIYTLPELPKMKLDDCSWAEIAMYAQSGMADKVFAQGDTKKFTLSNGTVMTARIIDFNHDTDKENNILPITFETVETLNDDFQMNPEYTNKGGWQNSQLRKVLNNSVIEMLPADLRKVIKPCLKKTSLGGNSEKYGLTSDPLFVLSEQEIFGRKIYSHGGEGHWYGWYRQENTEYGKCKQNGERDWRWGRSPRSGFASSFCGVNGSGDADLNAADDSRGVSFGFCV</sequence>
<comment type="caution">
    <text evidence="2">The sequence shown here is derived from an EMBL/GenBank/DDBJ whole genome shotgun (WGS) entry which is preliminary data.</text>
</comment>
<reference evidence="2 3" key="1">
    <citation type="journal article" date="2019" name="Nat. Med.">
        <title>A library of human gut bacterial isolates paired with longitudinal multiomics data enables mechanistic microbiome research.</title>
        <authorList>
            <person name="Poyet M."/>
            <person name="Groussin M."/>
            <person name="Gibbons S.M."/>
            <person name="Avila-Pacheco J."/>
            <person name="Jiang X."/>
            <person name="Kearney S.M."/>
            <person name="Perrotta A.R."/>
            <person name="Berdy B."/>
            <person name="Zhao S."/>
            <person name="Lieberman T.D."/>
            <person name="Swanson P.K."/>
            <person name="Smith M."/>
            <person name="Roesemann S."/>
            <person name="Alexander J.E."/>
            <person name="Rich S.A."/>
            <person name="Livny J."/>
            <person name="Vlamakis H."/>
            <person name="Clish C."/>
            <person name="Bullock K."/>
            <person name="Deik A."/>
            <person name="Scott J."/>
            <person name="Pierce K.A."/>
            <person name="Xavier R.J."/>
            <person name="Alm E.J."/>
        </authorList>
    </citation>
    <scope>NUCLEOTIDE SEQUENCE [LARGE SCALE GENOMIC DNA]</scope>
    <source>
        <strain evidence="2 3">BIOML-A2</strain>
    </source>
</reference>
<dbReference type="Proteomes" id="UP000434475">
    <property type="component" value="Unassembled WGS sequence"/>
</dbReference>
<dbReference type="EMBL" id="WKPR01000004">
    <property type="protein sequence ID" value="MSB18881.1"/>
    <property type="molecule type" value="Genomic_DNA"/>
</dbReference>